<dbReference type="SUPFAM" id="SSF52402">
    <property type="entry name" value="Adenine nucleotide alpha hydrolases-like"/>
    <property type="match status" value="1"/>
</dbReference>
<dbReference type="GeneID" id="89936162"/>
<keyword evidence="4" id="KW-1185">Reference proteome</keyword>
<evidence type="ECO:0000313" key="3">
    <source>
        <dbReference type="EMBL" id="KAK4109747.1"/>
    </source>
</evidence>
<feature type="compositionally biased region" description="Low complexity" evidence="1">
    <location>
        <begin position="41"/>
        <end position="55"/>
    </location>
</feature>
<dbReference type="InterPro" id="IPR006016">
    <property type="entry name" value="UspA"/>
</dbReference>
<feature type="compositionally biased region" description="Basic residues" evidence="1">
    <location>
        <begin position="231"/>
        <end position="243"/>
    </location>
</feature>
<dbReference type="GO" id="GO:0016787">
    <property type="term" value="F:hydrolase activity"/>
    <property type="evidence" value="ECO:0007669"/>
    <property type="project" value="UniProtKB-KW"/>
</dbReference>
<evidence type="ECO:0000256" key="1">
    <source>
        <dbReference type="SAM" id="MobiDB-lite"/>
    </source>
</evidence>
<feature type="compositionally biased region" description="Low complexity" evidence="1">
    <location>
        <begin position="120"/>
        <end position="132"/>
    </location>
</feature>
<accession>A0AAN6QNJ0</accession>
<feature type="region of interest" description="Disordered" evidence="1">
    <location>
        <begin position="414"/>
        <end position="433"/>
    </location>
</feature>
<dbReference type="Gene3D" id="3.40.50.620">
    <property type="entry name" value="HUPs"/>
    <property type="match status" value="1"/>
</dbReference>
<feature type="domain" description="UspA" evidence="2">
    <location>
        <begin position="587"/>
        <end position="686"/>
    </location>
</feature>
<name>A0AAN6QNJ0_9PEZI</name>
<proteinExistence type="predicted"/>
<feature type="domain" description="UspA" evidence="2">
    <location>
        <begin position="487"/>
        <end position="556"/>
    </location>
</feature>
<sequence>MARQQAMSMEAMLDEERREVLALLEGNSNQRPRAPSSLGARSPSPYTSPRSPVRSMLDIGDSPSSLTLLSPASPKSLATKTTSPPLAPVRSMLDVDSPPPPPVRSMLDIDTPPGAKQVLSTPSSPTDSSSRSHGATNTHPRSMSDAAIRPVDFGPRSMGTRHDPTSEYQFSGIITNTGQALPKRVTQGGKRASAMAEVMRGNDVAGLVLPGDRGRHHSVAGPSMRLQNKSKSPHNRFGLRSHSPKASPLLGRTLSPAGRAMLGDNQTVDYNNAYRHLSDAALARSGGSLSELGLRKRSDDSPGTGRLAKDYLGPDGELLAEDSSDDNGGSSSEEDDRGRKAARNFDKHKPTNGSESPESPRKVRSLLAAAEEERIQVAAQQPAYQYRSLLDEPEITVTAPSGERLKHNKTVIHPATSFDLPPRSGSRTPVDSDTEADLTDIKRAQKLSFSMTQIMDTPESHRTIQIITRGEYAKLVREAEEEHRPPRKYLVATDLSDESTHALEWAIGTVLRDGDTLLAIYCVDEETGVIAGDGNSVVPDEPKAMKEQAAAINAVAASKTPVTPSGTNLPLHTRTTPFSHMSDASTSPAPSSRERSKAEEERYRAVHDISERVTKLLRKTRLQVRVIVEVLHCKNPKHLITEVIDLVSPTLVILGSRGRSALKGVILGSFSNYLVTKSSVPVMVARKRLRKQGKYKRVPSTKQINNLHNPVARSLANAKID</sequence>
<reference evidence="3" key="2">
    <citation type="submission" date="2023-05" db="EMBL/GenBank/DDBJ databases">
        <authorList>
            <consortium name="Lawrence Berkeley National Laboratory"/>
            <person name="Steindorff A."/>
            <person name="Hensen N."/>
            <person name="Bonometti L."/>
            <person name="Westerberg I."/>
            <person name="Brannstrom I.O."/>
            <person name="Guillou S."/>
            <person name="Cros-Aarteil S."/>
            <person name="Calhoun S."/>
            <person name="Haridas S."/>
            <person name="Kuo A."/>
            <person name="Mondo S."/>
            <person name="Pangilinan J."/>
            <person name="Riley R."/>
            <person name="Labutti K."/>
            <person name="Andreopoulos B."/>
            <person name="Lipzen A."/>
            <person name="Chen C."/>
            <person name="Yanf M."/>
            <person name="Daum C."/>
            <person name="Ng V."/>
            <person name="Clum A."/>
            <person name="Ohm R."/>
            <person name="Martin F."/>
            <person name="Silar P."/>
            <person name="Natvig D."/>
            <person name="Lalanne C."/>
            <person name="Gautier V."/>
            <person name="Ament-Velasquez S.L."/>
            <person name="Kruys A."/>
            <person name="Hutchinson M.I."/>
            <person name="Powell A.J."/>
            <person name="Barry K."/>
            <person name="Miller A.N."/>
            <person name="Grigoriev I.V."/>
            <person name="Debuchy R."/>
            <person name="Gladieux P."/>
            <person name="Thoren M.H."/>
            <person name="Johannesson H."/>
        </authorList>
    </citation>
    <scope>NUCLEOTIDE SEQUENCE</scope>
    <source>
        <strain evidence="3">CBS 508.74</strain>
    </source>
</reference>
<feature type="region of interest" description="Disordered" evidence="1">
    <location>
        <begin position="23"/>
        <end position="149"/>
    </location>
</feature>
<evidence type="ECO:0000259" key="2">
    <source>
        <dbReference type="Pfam" id="PF00582"/>
    </source>
</evidence>
<reference evidence="3" key="1">
    <citation type="journal article" date="2023" name="Mol. Phylogenet. Evol.">
        <title>Genome-scale phylogeny and comparative genomics of the fungal order Sordariales.</title>
        <authorList>
            <person name="Hensen N."/>
            <person name="Bonometti L."/>
            <person name="Westerberg I."/>
            <person name="Brannstrom I.O."/>
            <person name="Guillou S."/>
            <person name="Cros-Aarteil S."/>
            <person name="Calhoun S."/>
            <person name="Haridas S."/>
            <person name="Kuo A."/>
            <person name="Mondo S."/>
            <person name="Pangilinan J."/>
            <person name="Riley R."/>
            <person name="LaButti K."/>
            <person name="Andreopoulos B."/>
            <person name="Lipzen A."/>
            <person name="Chen C."/>
            <person name="Yan M."/>
            <person name="Daum C."/>
            <person name="Ng V."/>
            <person name="Clum A."/>
            <person name="Steindorff A."/>
            <person name="Ohm R.A."/>
            <person name="Martin F."/>
            <person name="Silar P."/>
            <person name="Natvig D.O."/>
            <person name="Lalanne C."/>
            <person name="Gautier V."/>
            <person name="Ament-Velasquez S.L."/>
            <person name="Kruys A."/>
            <person name="Hutchinson M.I."/>
            <person name="Powell A.J."/>
            <person name="Barry K."/>
            <person name="Miller A.N."/>
            <person name="Grigoriev I.V."/>
            <person name="Debuchy R."/>
            <person name="Gladieux P."/>
            <person name="Hiltunen Thoren M."/>
            <person name="Johannesson H."/>
        </authorList>
    </citation>
    <scope>NUCLEOTIDE SEQUENCE</scope>
    <source>
        <strain evidence="3">CBS 508.74</strain>
    </source>
</reference>
<dbReference type="PRINTS" id="PR01438">
    <property type="entry name" value="UNVRSLSTRESS"/>
</dbReference>
<feature type="compositionally biased region" description="Basic and acidic residues" evidence="1">
    <location>
        <begin position="336"/>
        <end position="349"/>
    </location>
</feature>
<dbReference type="PANTHER" id="PTHR46100">
    <property type="entry name" value="IMP2'P"/>
    <property type="match status" value="1"/>
</dbReference>
<feature type="region of interest" description="Disordered" evidence="1">
    <location>
        <begin position="218"/>
        <end position="258"/>
    </location>
</feature>
<keyword evidence="3" id="KW-0378">Hydrolase</keyword>
<feature type="compositionally biased region" description="Polar residues" evidence="1">
    <location>
        <begin position="560"/>
        <end position="588"/>
    </location>
</feature>
<dbReference type="Pfam" id="PF00582">
    <property type="entry name" value="Usp"/>
    <property type="match status" value="2"/>
</dbReference>
<gene>
    <name evidence="3" type="ORF">N656DRAFT_715317</name>
</gene>
<dbReference type="CDD" id="cd23659">
    <property type="entry name" value="USP_At3g01520-like"/>
    <property type="match status" value="1"/>
</dbReference>
<dbReference type="InterPro" id="IPR014729">
    <property type="entry name" value="Rossmann-like_a/b/a_fold"/>
</dbReference>
<protein>
    <submittedName>
        <fullName evidence="3">Adenine nucleotide alpha hydrolases-like protein</fullName>
    </submittedName>
</protein>
<organism evidence="3 4">
    <name type="scientific">Canariomyces notabilis</name>
    <dbReference type="NCBI Taxonomy" id="2074819"/>
    <lineage>
        <taxon>Eukaryota</taxon>
        <taxon>Fungi</taxon>
        <taxon>Dikarya</taxon>
        <taxon>Ascomycota</taxon>
        <taxon>Pezizomycotina</taxon>
        <taxon>Sordariomycetes</taxon>
        <taxon>Sordariomycetidae</taxon>
        <taxon>Sordariales</taxon>
        <taxon>Chaetomiaceae</taxon>
        <taxon>Canariomyces</taxon>
    </lineage>
</organism>
<dbReference type="PANTHER" id="PTHR46100:SF4">
    <property type="entry name" value="USPA DOMAIN-CONTAINING PROTEIN"/>
    <property type="match status" value="1"/>
</dbReference>
<evidence type="ECO:0000313" key="4">
    <source>
        <dbReference type="Proteomes" id="UP001302812"/>
    </source>
</evidence>
<dbReference type="Proteomes" id="UP001302812">
    <property type="component" value="Unassembled WGS sequence"/>
</dbReference>
<dbReference type="InterPro" id="IPR006015">
    <property type="entry name" value="Universal_stress_UspA"/>
</dbReference>
<comment type="caution">
    <text evidence="3">The sequence shown here is derived from an EMBL/GenBank/DDBJ whole genome shotgun (WGS) entry which is preliminary data.</text>
</comment>
<dbReference type="AlphaFoldDB" id="A0AAN6QNJ0"/>
<feature type="compositionally biased region" description="Low complexity" evidence="1">
    <location>
        <begin position="62"/>
        <end position="79"/>
    </location>
</feature>
<feature type="region of interest" description="Disordered" evidence="1">
    <location>
        <begin position="291"/>
        <end position="363"/>
    </location>
</feature>
<dbReference type="EMBL" id="MU853354">
    <property type="protein sequence ID" value="KAK4109747.1"/>
    <property type="molecule type" value="Genomic_DNA"/>
</dbReference>
<feature type="region of interest" description="Disordered" evidence="1">
    <location>
        <begin position="556"/>
        <end position="600"/>
    </location>
</feature>
<dbReference type="RefSeq" id="XP_064667317.1">
    <property type="nucleotide sequence ID" value="XM_064812037.1"/>
</dbReference>